<keyword evidence="2" id="KW-0472">Membrane</keyword>
<feature type="transmembrane region" description="Helical" evidence="2">
    <location>
        <begin position="93"/>
        <end position="113"/>
    </location>
</feature>
<dbReference type="AlphaFoldDB" id="A0A067Q8D1"/>
<dbReference type="EMBL" id="KL197716">
    <property type="protein sequence ID" value="KDQ58846.1"/>
    <property type="molecule type" value="Genomic_DNA"/>
</dbReference>
<dbReference type="InterPro" id="IPR045340">
    <property type="entry name" value="DUF6533"/>
</dbReference>
<dbReference type="Pfam" id="PF20151">
    <property type="entry name" value="DUF6533"/>
    <property type="match status" value="1"/>
</dbReference>
<feature type="transmembrane region" description="Helical" evidence="2">
    <location>
        <begin position="155"/>
        <end position="177"/>
    </location>
</feature>
<keyword evidence="2" id="KW-1133">Transmembrane helix</keyword>
<reference evidence="5" key="1">
    <citation type="journal article" date="2014" name="Proc. Natl. Acad. Sci. U.S.A.">
        <title>Extensive sampling of basidiomycete genomes demonstrates inadequacy of the white-rot/brown-rot paradigm for wood decay fungi.</title>
        <authorList>
            <person name="Riley R."/>
            <person name="Salamov A.A."/>
            <person name="Brown D.W."/>
            <person name="Nagy L.G."/>
            <person name="Floudas D."/>
            <person name="Held B.W."/>
            <person name="Levasseur A."/>
            <person name="Lombard V."/>
            <person name="Morin E."/>
            <person name="Otillar R."/>
            <person name="Lindquist E.A."/>
            <person name="Sun H."/>
            <person name="LaButti K.M."/>
            <person name="Schmutz J."/>
            <person name="Jabbour D."/>
            <person name="Luo H."/>
            <person name="Baker S.E."/>
            <person name="Pisabarro A.G."/>
            <person name="Walton J.D."/>
            <person name="Blanchette R.A."/>
            <person name="Henrissat B."/>
            <person name="Martin F."/>
            <person name="Cullen D."/>
            <person name="Hibbett D.S."/>
            <person name="Grigoriev I.V."/>
        </authorList>
    </citation>
    <scope>NUCLEOTIDE SEQUENCE [LARGE SCALE GENOMIC DNA]</scope>
    <source>
        <strain evidence="5">MUCL 33604</strain>
    </source>
</reference>
<dbReference type="Proteomes" id="UP000027265">
    <property type="component" value="Unassembled WGS sequence"/>
</dbReference>
<feature type="transmembrane region" description="Helical" evidence="2">
    <location>
        <begin position="206"/>
        <end position="229"/>
    </location>
</feature>
<feature type="domain" description="DUF6533" evidence="3">
    <location>
        <begin position="19"/>
        <end position="61"/>
    </location>
</feature>
<proteinExistence type="predicted"/>
<name>A0A067Q8D1_9AGAM</name>
<evidence type="ECO:0000256" key="2">
    <source>
        <dbReference type="SAM" id="Phobius"/>
    </source>
</evidence>
<gene>
    <name evidence="4" type="ORF">JAAARDRAFT_192429</name>
</gene>
<dbReference type="STRING" id="933084.A0A067Q8D1"/>
<protein>
    <recommendedName>
        <fullName evidence="3">DUF6533 domain-containing protein</fullName>
    </recommendedName>
</protein>
<evidence type="ECO:0000313" key="5">
    <source>
        <dbReference type="Proteomes" id="UP000027265"/>
    </source>
</evidence>
<feature type="compositionally biased region" description="Basic and acidic residues" evidence="1">
    <location>
        <begin position="341"/>
        <end position="360"/>
    </location>
</feature>
<accession>A0A067Q8D1</accession>
<feature type="region of interest" description="Disordered" evidence="1">
    <location>
        <begin position="330"/>
        <end position="360"/>
    </location>
</feature>
<dbReference type="InParanoid" id="A0A067Q8D1"/>
<keyword evidence="5" id="KW-1185">Reference proteome</keyword>
<organism evidence="4 5">
    <name type="scientific">Jaapia argillacea MUCL 33604</name>
    <dbReference type="NCBI Taxonomy" id="933084"/>
    <lineage>
        <taxon>Eukaryota</taxon>
        <taxon>Fungi</taxon>
        <taxon>Dikarya</taxon>
        <taxon>Basidiomycota</taxon>
        <taxon>Agaricomycotina</taxon>
        <taxon>Agaricomycetes</taxon>
        <taxon>Agaricomycetidae</taxon>
        <taxon>Jaapiales</taxon>
        <taxon>Jaapiaceae</taxon>
        <taxon>Jaapia</taxon>
    </lineage>
</organism>
<feature type="transmembrane region" description="Helical" evidence="2">
    <location>
        <begin position="125"/>
        <end position="149"/>
    </location>
</feature>
<evidence type="ECO:0000313" key="4">
    <source>
        <dbReference type="EMBL" id="KDQ58846.1"/>
    </source>
</evidence>
<keyword evidence="2" id="KW-0812">Transmembrane</keyword>
<feature type="transmembrane region" description="Helical" evidence="2">
    <location>
        <begin position="249"/>
        <end position="269"/>
    </location>
</feature>
<dbReference type="OrthoDB" id="2745134at2759"/>
<dbReference type="HOGENOM" id="CLU_035509_15_2_1"/>
<sequence>MQTFDPVAFVQNLQFLRLFQISGTVVTIYDHSILFDREIELIWERPGIIAKTFFFLIRYCGDCIILTILIPFLTEVTSDSVSPSSYPSFVYSLLAFPLLSVMLVHAFVLESLLNSHVSGHSRFLLQIWATVIPVWIVQVIMQFRVYALYNRAKWVLALTLACFVTQLATVLVFLASYREVRLIVIKLDPWTSCIVTHMPPDAVGPWISAMAFEGILFFLVLYKTVVHLLRLNYPLTRNSVTEVLLRDNIFYFFVVFSIYCLTVLAWYTFPIIWIEIFSNLNVTATCILGSRLILNIREASYRYEQCVNTQEIEFQLRQLVDGIERGALASGDEPMEGLARGSRDENRVETDEGEPRQVVV</sequence>
<evidence type="ECO:0000259" key="3">
    <source>
        <dbReference type="Pfam" id="PF20151"/>
    </source>
</evidence>
<feature type="transmembrane region" description="Helical" evidence="2">
    <location>
        <begin position="53"/>
        <end position="73"/>
    </location>
</feature>
<evidence type="ECO:0000256" key="1">
    <source>
        <dbReference type="SAM" id="MobiDB-lite"/>
    </source>
</evidence>